<sequence>MRIKRWGNQPRRIKNMVTCKELEVVLMELETENLNPDIYRYRTEWGFNVVYYMFDFELMNELIFQPIYLNNSDIFYFGMRENELFQKVLKNTVIMTQPRIMLFPEYLEDLKRVCERSLIPVIKRLATVMRKIENKNKRLWCVTNILGERGAVGGFYKRLLRKFCMTCDCRHLLVGFSNNDYALLSMVNENTIMTIRELLDGVGSVRSDSGKIIQRQLLIYDYRKDSLEELEKMDFV</sequence>
<proteinExistence type="predicted"/>
<name>A0A7X3MD41_9FIRM</name>
<reference evidence="1 2" key="1">
    <citation type="submission" date="2019-12" db="EMBL/GenBank/DDBJ databases">
        <title>Sporaefaciens musculi gen. nov., sp. nov., a novel bacterium isolated from the caecum of an obese mouse.</title>
        <authorList>
            <person name="Rasmussen T.S."/>
            <person name="Streidl T."/>
            <person name="Hitch T.C.A."/>
            <person name="Wortmann E."/>
            <person name="Deptula P."/>
            <person name="Hansen M."/>
            <person name="Nielsen D.S."/>
            <person name="Clavel T."/>
            <person name="Vogensen F.K."/>
        </authorList>
    </citation>
    <scope>NUCLEOTIDE SEQUENCE [LARGE SCALE GENOMIC DNA]</scope>
    <source>
        <strain evidence="1 2">WCA-9-b2</strain>
    </source>
</reference>
<dbReference type="Proteomes" id="UP000460412">
    <property type="component" value="Unassembled WGS sequence"/>
</dbReference>
<protein>
    <submittedName>
        <fullName evidence="1">Uncharacterized protein</fullName>
    </submittedName>
</protein>
<evidence type="ECO:0000313" key="2">
    <source>
        <dbReference type="Proteomes" id="UP000460412"/>
    </source>
</evidence>
<keyword evidence="2" id="KW-1185">Reference proteome</keyword>
<dbReference type="RefSeq" id="WP_159749183.1">
    <property type="nucleotide sequence ID" value="NZ_WUQX01000001.1"/>
</dbReference>
<gene>
    <name evidence="1" type="ORF">GN277_01315</name>
</gene>
<dbReference type="EMBL" id="WUQX01000001">
    <property type="protein sequence ID" value="MXP74122.1"/>
    <property type="molecule type" value="Genomic_DNA"/>
</dbReference>
<dbReference type="AlphaFoldDB" id="A0A7X3MD41"/>
<comment type="caution">
    <text evidence="1">The sequence shown here is derived from an EMBL/GenBank/DDBJ whole genome shotgun (WGS) entry which is preliminary data.</text>
</comment>
<organism evidence="1 2">
    <name type="scientific">Sporofaciens musculi</name>
    <dbReference type="NCBI Taxonomy" id="2681861"/>
    <lineage>
        <taxon>Bacteria</taxon>
        <taxon>Bacillati</taxon>
        <taxon>Bacillota</taxon>
        <taxon>Clostridia</taxon>
        <taxon>Lachnospirales</taxon>
        <taxon>Lachnospiraceae</taxon>
        <taxon>Sporofaciens</taxon>
    </lineage>
</organism>
<accession>A0A7X3MD41</accession>
<evidence type="ECO:0000313" key="1">
    <source>
        <dbReference type="EMBL" id="MXP74122.1"/>
    </source>
</evidence>